<keyword evidence="3" id="KW-1185">Reference proteome</keyword>
<evidence type="ECO:0000256" key="1">
    <source>
        <dbReference type="SAM" id="Phobius"/>
    </source>
</evidence>
<feature type="transmembrane region" description="Helical" evidence="1">
    <location>
        <begin position="21"/>
        <end position="38"/>
    </location>
</feature>
<reference evidence="2 3" key="1">
    <citation type="submission" date="2023-07" db="EMBL/GenBank/DDBJ databases">
        <title>Sorghum-associated microbial communities from plants grown in Nebraska, USA.</title>
        <authorList>
            <person name="Schachtman D."/>
        </authorList>
    </citation>
    <scope>NUCLEOTIDE SEQUENCE [LARGE SCALE GENOMIC DNA]</scope>
    <source>
        <strain evidence="2 3">BE198</strain>
    </source>
</reference>
<sequence>MSGTAVGGPASSGTSSWFQRLLLPGFAFKAAVIGGGYATGRELAEYFIPSGPQGGVMAIAVAMVCWSVLCALTFALAQATRSFDYLSFFNTLLGPFAFVFEIAYVVFMVLILAVFGAAAGAIGQAMFGWPALVGTLLLMAGIGAFTAFGNRSVERLFQWVSFFLYGVYVLFFVFVLAGFGGQAMDHFSTPVPTDGWLSGGLTYAGYNIVGAVMVLPLARHFRSRRDAVVAGVLAGPLAMLPGLLFFICMIAWYPQIGEQALPSDYILRQLNMPVFHLLFQMMIFSALLESGAAAVHAANERVAATWRARRGVELPIGGRFAIAVALLVGSIFIADRFGLVTLIASGYRALAYLFLAVYVLPVLTIGVWRLLRASPQPAVAAQPHSLQGD</sequence>
<organism evidence="2 3">
    <name type="scientific">Lysobacter niastensis</name>
    <dbReference type="NCBI Taxonomy" id="380629"/>
    <lineage>
        <taxon>Bacteria</taxon>
        <taxon>Pseudomonadati</taxon>
        <taxon>Pseudomonadota</taxon>
        <taxon>Gammaproteobacteria</taxon>
        <taxon>Lysobacterales</taxon>
        <taxon>Lysobacteraceae</taxon>
        <taxon>Lysobacter</taxon>
    </lineage>
</organism>
<keyword evidence="1" id="KW-1133">Transmembrane helix</keyword>
<feature type="transmembrane region" description="Helical" evidence="1">
    <location>
        <begin position="98"/>
        <end position="122"/>
    </location>
</feature>
<dbReference type="PANTHER" id="PTHR37814:SF1">
    <property type="entry name" value="MEMBRANE PROTEIN"/>
    <property type="match status" value="1"/>
</dbReference>
<dbReference type="PANTHER" id="PTHR37814">
    <property type="entry name" value="CONSERVED MEMBRANE PROTEIN"/>
    <property type="match status" value="1"/>
</dbReference>
<feature type="transmembrane region" description="Helical" evidence="1">
    <location>
        <begin position="350"/>
        <end position="371"/>
    </location>
</feature>
<protein>
    <submittedName>
        <fullName evidence="2">Membrane protein YkvI</fullName>
    </submittedName>
</protein>
<keyword evidence="1" id="KW-0472">Membrane</keyword>
<name>A0ABU1WBW2_9GAMM</name>
<evidence type="ECO:0000313" key="2">
    <source>
        <dbReference type="EMBL" id="MDR7134971.1"/>
    </source>
</evidence>
<comment type="caution">
    <text evidence="2">The sequence shown here is derived from an EMBL/GenBank/DDBJ whole genome shotgun (WGS) entry which is preliminary data.</text>
</comment>
<evidence type="ECO:0000313" key="3">
    <source>
        <dbReference type="Proteomes" id="UP001251524"/>
    </source>
</evidence>
<gene>
    <name evidence="2" type="ORF">J2X06_002180</name>
</gene>
<feature type="transmembrane region" description="Helical" evidence="1">
    <location>
        <begin position="196"/>
        <end position="215"/>
    </location>
</feature>
<accession>A0ABU1WBW2</accession>
<feature type="transmembrane region" description="Helical" evidence="1">
    <location>
        <begin position="162"/>
        <end position="184"/>
    </location>
</feature>
<feature type="transmembrane region" description="Helical" evidence="1">
    <location>
        <begin position="58"/>
        <end position="77"/>
    </location>
</feature>
<dbReference type="RefSeq" id="WP_310062180.1">
    <property type="nucleotide sequence ID" value="NZ_JAVDVY010000002.1"/>
</dbReference>
<feature type="transmembrane region" description="Helical" evidence="1">
    <location>
        <begin position="320"/>
        <end position="344"/>
    </location>
</feature>
<keyword evidence="1" id="KW-0812">Transmembrane</keyword>
<feature type="transmembrane region" description="Helical" evidence="1">
    <location>
        <begin position="274"/>
        <end position="299"/>
    </location>
</feature>
<dbReference type="InterPro" id="IPR038728">
    <property type="entry name" value="YkvI-like"/>
</dbReference>
<feature type="transmembrane region" description="Helical" evidence="1">
    <location>
        <begin position="227"/>
        <end position="254"/>
    </location>
</feature>
<feature type="transmembrane region" description="Helical" evidence="1">
    <location>
        <begin position="128"/>
        <end position="150"/>
    </location>
</feature>
<proteinExistence type="predicted"/>
<dbReference type="EMBL" id="JAVDVY010000002">
    <property type="protein sequence ID" value="MDR7134971.1"/>
    <property type="molecule type" value="Genomic_DNA"/>
</dbReference>
<dbReference type="Proteomes" id="UP001251524">
    <property type="component" value="Unassembled WGS sequence"/>
</dbReference>